<proteinExistence type="predicted"/>
<keyword evidence="2" id="KW-1185">Reference proteome</keyword>
<accession>A0ABT0BVF0</accession>
<evidence type="ECO:0000313" key="1">
    <source>
        <dbReference type="EMBL" id="MCJ2189051.1"/>
    </source>
</evidence>
<name>A0ABT0BVF0_9SPHN</name>
<reference evidence="1 2" key="1">
    <citation type="submission" date="2022-04" db="EMBL/GenBank/DDBJ databases">
        <title>Identification of a novel bacterium isolated from mangrove sediments.</title>
        <authorList>
            <person name="Pan X."/>
        </authorList>
    </citation>
    <scope>NUCLEOTIDE SEQUENCE [LARGE SCALE GENOMIC DNA]</scope>
    <source>
        <strain evidence="1 2">B2638</strain>
    </source>
</reference>
<dbReference type="RefSeq" id="WP_243924227.1">
    <property type="nucleotide sequence ID" value="NZ_JALHLG010000059.1"/>
</dbReference>
<dbReference type="Proteomes" id="UP001202281">
    <property type="component" value="Unassembled WGS sequence"/>
</dbReference>
<organism evidence="1 2">
    <name type="scientific">Novosphingobium beihaiensis</name>
    <dbReference type="NCBI Taxonomy" id="2930389"/>
    <lineage>
        <taxon>Bacteria</taxon>
        <taxon>Pseudomonadati</taxon>
        <taxon>Pseudomonadota</taxon>
        <taxon>Alphaproteobacteria</taxon>
        <taxon>Sphingomonadales</taxon>
        <taxon>Sphingomonadaceae</taxon>
        <taxon>Novosphingobium</taxon>
    </lineage>
</organism>
<protein>
    <submittedName>
        <fullName evidence="1">Uncharacterized protein</fullName>
    </submittedName>
</protein>
<evidence type="ECO:0000313" key="2">
    <source>
        <dbReference type="Proteomes" id="UP001202281"/>
    </source>
</evidence>
<sequence length="80" mass="8733">MDPLYELQKQKLVWAHHFDSNRPTTDFEPAEAGALAASLVTAKRLASSDGFKFAASAVLEAGAAETWQGSFWGIQDEGYQ</sequence>
<gene>
    <name evidence="1" type="ORF">MTR66_19805</name>
</gene>
<comment type="caution">
    <text evidence="1">The sequence shown here is derived from an EMBL/GenBank/DDBJ whole genome shotgun (WGS) entry which is preliminary data.</text>
</comment>
<dbReference type="EMBL" id="JALHLG010000059">
    <property type="protein sequence ID" value="MCJ2189051.1"/>
    <property type="molecule type" value="Genomic_DNA"/>
</dbReference>